<name>A0A8S5QI26_9CAUD</name>
<proteinExistence type="predicted"/>
<sequence length="30" mass="3435">MPSLSVKYRPNDFSEIVGQEVITKILTQQL</sequence>
<protein>
    <submittedName>
        <fullName evidence="1">DNA polymerase III, subunit gamma and tau</fullName>
    </submittedName>
</protein>
<evidence type="ECO:0000313" key="1">
    <source>
        <dbReference type="EMBL" id="DAE18927.1"/>
    </source>
</evidence>
<dbReference type="EMBL" id="BK015666">
    <property type="protein sequence ID" value="DAE18927.1"/>
    <property type="molecule type" value="Genomic_DNA"/>
</dbReference>
<organism evidence="1">
    <name type="scientific">Siphoviridae sp. ctiOl67</name>
    <dbReference type="NCBI Taxonomy" id="2825622"/>
    <lineage>
        <taxon>Viruses</taxon>
        <taxon>Duplodnaviria</taxon>
        <taxon>Heunggongvirae</taxon>
        <taxon>Uroviricota</taxon>
        <taxon>Caudoviricetes</taxon>
    </lineage>
</organism>
<reference evidence="1" key="1">
    <citation type="journal article" date="2021" name="Proc. Natl. Acad. Sci. U.S.A.">
        <title>A Catalog of Tens of Thousands of Viruses from Human Metagenomes Reveals Hidden Associations with Chronic Diseases.</title>
        <authorList>
            <person name="Tisza M.J."/>
            <person name="Buck C.B."/>
        </authorList>
    </citation>
    <scope>NUCLEOTIDE SEQUENCE</scope>
    <source>
        <strain evidence="1">CtiOl67</strain>
    </source>
</reference>
<accession>A0A8S5QI26</accession>